<accession>A0A2R5G845</accession>
<dbReference type="AlphaFoldDB" id="A0A2R5G845"/>
<dbReference type="InterPro" id="IPR016035">
    <property type="entry name" value="Acyl_Trfase/lysoPLipase"/>
</dbReference>
<sequence length="679" mass="75151">MTPGNWRKSTAAATSASPARSVVVVTLIVALLFVFAAGADVGLDGRTTDSEPGPSGSCVSAQAWNMDPMIKVVQHRQQHKKQQQQQDEESDGRTPNEFHPEYPEIEVMHNTHETGFSLSGGGARAYTCSLGYLRGLLDANLLNRTRYVSSVSGGSWANAAFTYYQPEKIGLSDADFLGEIIPPEKLTMDALGDLDEKCARASPVKRDLLEQVALKLLWDRMDPPEVYPAAIWQTFLEPAGIEWGDQAAWSTERRDAVVARNPVLKNQSFVIRCGGADACSNRPFSIVNAAILGPLVVEPFSVDDDNYVPIEFNALYVGSPQYLELKYAPPRPANLSVGGYVETFAFGGVVDKGFPGLGPFNYTTILQNVPMPEEQFSLGHAVAASSFAPGSFLSGSPLLAYLDNTIGMRVEYWSPVTRSIDEPVRSQAVLVSDAASLENLGILALLRRRLREVVVFIHSPIPLSPRSRYNPFQREPGILEVDPALTSLFGVDHEKKSVVENLFHNQVFPRFQLVALIDQMQQAQAKGRGIVVRQALRTIENTYWGIGAGHDVNVTWVYLSRALEWERRLPEETRKLVQPRKHVDDPTSLRRHGPFTSFPHIPTSKLHYSAELANLLANLAGWVFQQNIELFEQALDPSGWADRQKHRPHPEKPRSPKHRHKHASFRGGHQGADSLMAAT</sequence>
<dbReference type="SUPFAM" id="SSF52151">
    <property type="entry name" value="FabD/lysophospholipase-like"/>
    <property type="match status" value="1"/>
</dbReference>
<evidence type="ECO:0000256" key="1">
    <source>
        <dbReference type="SAM" id="MobiDB-lite"/>
    </source>
</evidence>
<dbReference type="PANTHER" id="PTHR10728">
    <property type="entry name" value="CYTOSOLIC PHOSPHOLIPASE A2"/>
    <property type="match status" value="1"/>
</dbReference>
<keyword evidence="3" id="KW-1185">Reference proteome</keyword>
<dbReference type="GO" id="GO:0004623">
    <property type="term" value="F:phospholipase A2 activity"/>
    <property type="evidence" value="ECO:0007669"/>
    <property type="project" value="TreeGrafter"/>
</dbReference>
<protein>
    <submittedName>
        <fullName evidence="2">Uncharacterized protein</fullName>
    </submittedName>
</protein>
<evidence type="ECO:0000313" key="3">
    <source>
        <dbReference type="Proteomes" id="UP000241890"/>
    </source>
</evidence>
<dbReference type="PANTHER" id="PTHR10728:SF40">
    <property type="entry name" value="PATATIN FAMILY PROTEIN"/>
    <property type="match status" value="1"/>
</dbReference>
<feature type="compositionally biased region" description="Basic residues" evidence="1">
    <location>
        <begin position="73"/>
        <end position="82"/>
    </location>
</feature>
<feature type="region of interest" description="Disordered" evidence="1">
    <location>
        <begin position="73"/>
        <end position="99"/>
    </location>
</feature>
<dbReference type="GO" id="GO:0046475">
    <property type="term" value="P:glycerophospholipid catabolic process"/>
    <property type="evidence" value="ECO:0007669"/>
    <property type="project" value="TreeGrafter"/>
</dbReference>
<comment type="caution">
    <text evidence="2">The sequence shown here is derived from an EMBL/GenBank/DDBJ whole genome shotgun (WGS) entry which is preliminary data.</text>
</comment>
<reference evidence="2 3" key="1">
    <citation type="submission" date="2017-12" db="EMBL/GenBank/DDBJ databases">
        <title>Sequencing, de novo assembly and annotation of complete genome of a new Thraustochytrid species, strain FCC1311.</title>
        <authorList>
            <person name="Sedici K."/>
            <person name="Godart F."/>
            <person name="Aiese Cigliano R."/>
            <person name="Sanseverino W."/>
            <person name="Barakat M."/>
            <person name="Ortet P."/>
            <person name="Marechal E."/>
            <person name="Cagnac O."/>
            <person name="Amato A."/>
        </authorList>
    </citation>
    <scope>NUCLEOTIDE SEQUENCE [LARGE SCALE GENOMIC DNA]</scope>
</reference>
<dbReference type="Proteomes" id="UP000241890">
    <property type="component" value="Unassembled WGS sequence"/>
</dbReference>
<proteinExistence type="predicted"/>
<feature type="region of interest" description="Disordered" evidence="1">
    <location>
        <begin position="640"/>
        <end position="679"/>
    </location>
</feature>
<name>A0A2R5G845_9STRA</name>
<organism evidence="2 3">
    <name type="scientific">Hondaea fermentalgiana</name>
    <dbReference type="NCBI Taxonomy" id="2315210"/>
    <lineage>
        <taxon>Eukaryota</taxon>
        <taxon>Sar</taxon>
        <taxon>Stramenopiles</taxon>
        <taxon>Bigyra</taxon>
        <taxon>Labyrinthulomycetes</taxon>
        <taxon>Thraustochytrida</taxon>
        <taxon>Thraustochytriidae</taxon>
        <taxon>Hondaea</taxon>
    </lineage>
</organism>
<feature type="compositionally biased region" description="Basic residues" evidence="1">
    <location>
        <begin position="644"/>
        <end position="664"/>
    </location>
</feature>
<dbReference type="OrthoDB" id="4084751at2759"/>
<dbReference type="GO" id="GO:0005829">
    <property type="term" value="C:cytosol"/>
    <property type="evidence" value="ECO:0007669"/>
    <property type="project" value="TreeGrafter"/>
</dbReference>
<evidence type="ECO:0000313" key="2">
    <source>
        <dbReference type="EMBL" id="GBG24211.1"/>
    </source>
</evidence>
<dbReference type="InParanoid" id="A0A2R5G845"/>
<gene>
    <name evidence="2" type="ORF">FCC1311_004292</name>
</gene>
<dbReference type="EMBL" id="BEYU01000005">
    <property type="protein sequence ID" value="GBG24211.1"/>
    <property type="molecule type" value="Genomic_DNA"/>
</dbReference>
<dbReference type="Gene3D" id="3.40.1090.10">
    <property type="entry name" value="Cytosolic phospholipase A2 catalytic domain"/>
    <property type="match status" value="1"/>
</dbReference>